<gene>
    <name evidence="11" type="ORF">ASS94_09680</name>
</gene>
<proteinExistence type="inferred from homology"/>
<sequence length="136" mass="16081">MTVFMILSILTIFLQLLTRFVFKTSIFWSQELLMLFFVYSILFGAVVLMYKQEHLQVDLFEKLPKKLEKALDYFVKSVITFVLLIIFYYSILQVNLSISAGQVMTSMPIGRWIMYIPMPICFILMIYFTWKPGDKS</sequence>
<comment type="caution">
    <text evidence="11">The sequence shown here is derived from an EMBL/GenBank/DDBJ whole genome shotgun (WGS) entry which is preliminary data.</text>
</comment>
<dbReference type="PANTHER" id="PTHR35011:SF2">
    <property type="entry name" value="2,3-DIKETO-L-GULONATE TRAP TRANSPORTER SMALL PERMEASE PROTEIN YIAM"/>
    <property type="match status" value="1"/>
</dbReference>
<evidence type="ECO:0000256" key="5">
    <source>
        <dbReference type="ARBA" id="ARBA00022692"/>
    </source>
</evidence>
<dbReference type="InterPro" id="IPR055348">
    <property type="entry name" value="DctQ"/>
</dbReference>
<dbReference type="Pfam" id="PF04290">
    <property type="entry name" value="DctQ"/>
    <property type="match status" value="1"/>
</dbReference>
<comment type="similarity">
    <text evidence="8">Belongs to the TRAP transporter small permease family.</text>
</comment>
<comment type="subcellular location">
    <subcellularLocation>
        <location evidence="1">Cell inner membrane</location>
        <topology evidence="1">Multi-pass membrane protein</topology>
    </subcellularLocation>
</comment>
<keyword evidence="2" id="KW-0813">Transport</keyword>
<organism evidence="11 12">
    <name type="scientific">Staphylococcus equorum</name>
    <dbReference type="NCBI Taxonomy" id="246432"/>
    <lineage>
        <taxon>Bacteria</taxon>
        <taxon>Bacillati</taxon>
        <taxon>Bacillota</taxon>
        <taxon>Bacilli</taxon>
        <taxon>Bacillales</taxon>
        <taxon>Staphylococcaceae</taxon>
        <taxon>Staphylococcus</taxon>
    </lineage>
</organism>
<dbReference type="PANTHER" id="PTHR35011">
    <property type="entry name" value="2,3-DIKETO-L-GULONATE TRAP TRANSPORTER SMALL PERMEASE PROTEIN YIAM"/>
    <property type="match status" value="1"/>
</dbReference>
<dbReference type="EMBL" id="LNPX01000041">
    <property type="protein sequence ID" value="OEK54460.1"/>
    <property type="molecule type" value="Genomic_DNA"/>
</dbReference>
<name>A0AAP7ICN2_9STAP</name>
<evidence type="ECO:0000313" key="12">
    <source>
        <dbReference type="Proteomes" id="UP000095464"/>
    </source>
</evidence>
<dbReference type="InterPro" id="IPR007387">
    <property type="entry name" value="TRAP_DctQ"/>
</dbReference>
<evidence type="ECO:0000256" key="4">
    <source>
        <dbReference type="ARBA" id="ARBA00022519"/>
    </source>
</evidence>
<dbReference type="GO" id="GO:0005886">
    <property type="term" value="C:plasma membrane"/>
    <property type="evidence" value="ECO:0007669"/>
    <property type="project" value="UniProtKB-SubCell"/>
</dbReference>
<evidence type="ECO:0000256" key="9">
    <source>
        <dbReference type="SAM" id="Phobius"/>
    </source>
</evidence>
<feature type="transmembrane region" description="Helical" evidence="9">
    <location>
        <begin position="112"/>
        <end position="130"/>
    </location>
</feature>
<evidence type="ECO:0000256" key="3">
    <source>
        <dbReference type="ARBA" id="ARBA00022475"/>
    </source>
</evidence>
<keyword evidence="6 9" id="KW-1133">Transmembrane helix</keyword>
<evidence type="ECO:0000256" key="2">
    <source>
        <dbReference type="ARBA" id="ARBA00022448"/>
    </source>
</evidence>
<dbReference type="GO" id="GO:0022857">
    <property type="term" value="F:transmembrane transporter activity"/>
    <property type="evidence" value="ECO:0007669"/>
    <property type="project" value="TreeGrafter"/>
</dbReference>
<keyword evidence="4" id="KW-0997">Cell inner membrane</keyword>
<reference evidence="12" key="1">
    <citation type="submission" date="2015-11" db="EMBL/GenBank/DDBJ databases">
        <title>Genomic diversity of Staphylococcus saprophyticus strains from urinary tract infections, animal surfaces, and fermented foods.</title>
        <authorList>
            <person name="Wolfe B.E."/>
        </authorList>
    </citation>
    <scope>NUCLEOTIDE SEQUENCE [LARGE SCALE GENOMIC DNA]</scope>
    <source>
        <strain evidence="12">738_7</strain>
    </source>
</reference>
<feature type="transmembrane region" description="Helical" evidence="9">
    <location>
        <begin position="32"/>
        <end position="50"/>
    </location>
</feature>
<evidence type="ECO:0000256" key="7">
    <source>
        <dbReference type="ARBA" id="ARBA00023136"/>
    </source>
</evidence>
<dbReference type="Proteomes" id="UP000095464">
    <property type="component" value="Unassembled WGS sequence"/>
</dbReference>
<dbReference type="AlphaFoldDB" id="A0AAP7ICN2"/>
<keyword evidence="7 9" id="KW-0472">Membrane</keyword>
<dbReference type="GO" id="GO:0015740">
    <property type="term" value="P:C4-dicarboxylate transport"/>
    <property type="evidence" value="ECO:0007669"/>
    <property type="project" value="TreeGrafter"/>
</dbReference>
<evidence type="ECO:0000256" key="8">
    <source>
        <dbReference type="ARBA" id="ARBA00038436"/>
    </source>
</evidence>
<keyword evidence="5 9" id="KW-0812">Transmembrane</keyword>
<keyword evidence="3" id="KW-1003">Cell membrane</keyword>
<accession>A0AAP7ICN2</accession>
<evidence type="ECO:0000256" key="6">
    <source>
        <dbReference type="ARBA" id="ARBA00022989"/>
    </source>
</evidence>
<evidence type="ECO:0000256" key="1">
    <source>
        <dbReference type="ARBA" id="ARBA00004429"/>
    </source>
</evidence>
<feature type="domain" description="Tripartite ATP-independent periplasmic transporters DctQ component" evidence="10">
    <location>
        <begin position="9"/>
        <end position="128"/>
    </location>
</feature>
<feature type="transmembrane region" description="Helical" evidence="9">
    <location>
        <begin position="71"/>
        <end position="92"/>
    </location>
</feature>
<evidence type="ECO:0000259" key="10">
    <source>
        <dbReference type="Pfam" id="PF04290"/>
    </source>
</evidence>
<evidence type="ECO:0000313" key="11">
    <source>
        <dbReference type="EMBL" id="OEK54460.1"/>
    </source>
</evidence>
<protein>
    <submittedName>
        <fullName evidence="11">C4-dicarboxylate ABC transporter permease</fullName>
    </submittedName>
</protein>